<dbReference type="Pfam" id="PF26622">
    <property type="entry name" value="DUF8199"/>
    <property type="match status" value="1"/>
</dbReference>
<reference evidence="2" key="1">
    <citation type="journal article" date="2011" name="Stand. Genomic Sci.">
        <title>Non-contiguous finished genome sequence of the opportunistic oral pathogen Prevotella multisaccharivorax type strain (PPPA20).</title>
        <authorList>
            <person name="Pati A."/>
            <person name="Gronow S."/>
            <person name="Lu M."/>
            <person name="Lapidus A."/>
            <person name="Nolan M."/>
            <person name="Lucas S."/>
            <person name="Hammon N."/>
            <person name="Deshpande S."/>
            <person name="Cheng J.F."/>
            <person name="Tapia R."/>
            <person name="Han C."/>
            <person name="Goodwin L."/>
            <person name="Pitluck S."/>
            <person name="Liolios K."/>
            <person name="Pagani I."/>
            <person name="Mavromatis K."/>
            <person name="Mikhailova N."/>
            <person name="Huntemann M."/>
            <person name="Chen A."/>
            <person name="Palaniappan K."/>
            <person name="Land M."/>
            <person name="Hauser L."/>
            <person name="Detter J.C."/>
            <person name="Brambilla E.M."/>
            <person name="Rohde M."/>
            <person name="Goker M."/>
            <person name="Woyke T."/>
            <person name="Bristow J."/>
            <person name="Eisen J.A."/>
            <person name="Markowitz V."/>
            <person name="Hugenholtz P."/>
            <person name="Kyrpides N.C."/>
            <person name="Klenk H.P."/>
            <person name="Ivanova N."/>
        </authorList>
    </citation>
    <scope>NUCLEOTIDE SEQUENCE [LARGE SCALE GENOMIC DNA]</scope>
    <source>
        <strain evidence="2">DSM 17128</strain>
    </source>
</reference>
<dbReference type="InterPro" id="IPR058512">
    <property type="entry name" value="DUF8199"/>
</dbReference>
<dbReference type="STRING" id="688246.Premu_1837"/>
<dbReference type="NCBIfam" id="NF047658">
    <property type="entry name" value="HYC_CC_PP"/>
    <property type="match status" value="1"/>
</dbReference>
<organism evidence="1 2">
    <name type="scientific">Hallella multisaccharivorax DSM 17128</name>
    <dbReference type="NCBI Taxonomy" id="688246"/>
    <lineage>
        <taxon>Bacteria</taxon>
        <taxon>Pseudomonadati</taxon>
        <taxon>Bacteroidota</taxon>
        <taxon>Bacteroidia</taxon>
        <taxon>Bacteroidales</taxon>
        <taxon>Prevotellaceae</taxon>
        <taxon>Hallella</taxon>
    </lineage>
</organism>
<dbReference type="InterPro" id="IPR058060">
    <property type="entry name" value="HYC_CC_PP"/>
</dbReference>
<dbReference type="HOGENOM" id="CLU_1625577_0_0_10"/>
<accession>F8N6D6</accession>
<dbReference type="AlphaFoldDB" id="F8N6D6"/>
<dbReference type="Proteomes" id="UP000002772">
    <property type="component" value="Unassembled WGS sequence"/>
</dbReference>
<sequence length="163" mass="17675">MLILQTIKSSRCLSAAIGGIIYMRRRTSAFITILLFLISVSGLQVSVHYCGNEQMFVAVNGVPVHHYSHESGDCCHGGKTRCPGCHNHSHYLKIRAPFSVGQVVSFHPCLSDSGCLYSGLATLWPSCLWHAQMTSSRASYHYVPPAPPGLLTGPHGMRAPPVA</sequence>
<name>F8N6D6_9BACT</name>
<protein>
    <submittedName>
        <fullName evidence="1">Uncharacterized protein</fullName>
    </submittedName>
</protein>
<keyword evidence="2" id="KW-1185">Reference proteome</keyword>
<proteinExistence type="predicted"/>
<evidence type="ECO:0000313" key="2">
    <source>
        <dbReference type="Proteomes" id="UP000002772"/>
    </source>
</evidence>
<dbReference type="EMBL" id="GL945017">
    <property type="protein sequence ID" value="EGN57241.1"/>
    <property type="molecule type" value="Genomic_DNA"/>
</dbReference>
<gene>
    <name evidence="1" type="ORF">Premu_1837</name>
</gene>
<evidence type="ECO:0000313" key="1">
    <source>
        <dbReference type="EMBL" id="EGN57241.1"/>
    </source>
</evidence>